<dbReference type="RefSeq" id="WP_207858366.1">
    <property type="nucleotide sequence ID" value="NZ_JAFREP010000007.1"/>
</dbReference>
<keyword evidence="3" id="KW-1185">Reference proteome</keyword>
<protein>
    <submittedName>
        <fullName evidence="2">TolB family protein</fullName>
    </submittedName>
</protein>
<dbReference type="Gene3D" id="2.120.10.30">
    <property type="entry name" value="TolB, C-terminal domain"/>
    <property type="match status" value="3"/>
</dbReference>
<comment type="caution">
    <text evidence="2">The sequence shown here is derived from an EMBL/GenBank/DDBJ whole genome shotgun (WGS) entry which is preliminary data.</text>
</comment>
<accession>A0A8J7QF67</accession>
<dbReference type="PANTHER" id="PTHR36842">
    <property type="entry name" value="PROTEIN TOLB HOMOLOG"/>
    <property type="match status" value="1"/>
</dbReference>
<dbReference type="InterPro" id="IPR011042">
    <property type="entry name" value="6-blade_b-propeller_TolB-like"/>
</dbReference>
<organism evidence="2 3">
    <name type="scientific">Acanthopleuribacter pedis</name>
    <dbReference type="NCBI Taxonomy" id="442870"/>
    <lineage>
        <taxon>Bacteria</taxon>
        <taxon>Pseudomonadati</taxon>
        <taxon>Acidobacteriota</taxon>
        <taxon>Holophagae</taxon>
        <taxon>Acanthopleuribacterales</taxon>
        <taxon>Acanthopleuribacteraceae</taxon>
        <taxon>Acanthopleuribacter</taxon>
    </lineage>
</organism>
<reference evidence="2" key="1">
    <citation type="submission" date="2021-03" db="EMBL/GenBank/DDBJ databases">
        <authorList>
            <person name="Wang G."/>
        </authorList>
    </citation>
    <scope>NUCLEOTIDE SEQUENCE</scope>
    <source>
        <strain evidence="2">KCTC 12899</strain>
    </source>
</reference>
<dbReference type="PANTHER" id="PTHR36842:SF1">
    <property type="entry name" value="PROTEIN TOLB"/>
    <property type="match status" value="1"/>
</dbReference>
<gene>
    <name evidence="2" type="ORF">J3U88_09580</name>
</gene>
<dbReference type="Proteomes" id="UP000664417">
    <property type="component" value="Unassembled WGS sequence"/>
</dbReference>
<sequence length="313" mass="34714">MCTLGTELPTPKIDDRPADMPGYIVYASYGDNSFLSIYRIQPNGTQQRLLVPGKVGGRGSHQPHVSPDGKQIAFNTYQYSGWKFAIADLDGKNMRRVTKTPLYEYDPVWHPDGKQLVCNQVITEGPPYFRGHREIVLVDVATGERRVLTHNEGRNTNPSFSPDGKSIVWDSAAAGNYDIWLMDADGKNQRNLTNTSEHDLVPSFSPDGKRIAFQRVAKDSLDLWVMNADGSNPINLTGARKLGYHLANSKENLHWKLNTDWSPDGRYVVFVSGEKENGALNLNLYVAAVDGSTVARLTQTKGDAIQPVWVVGP</sequence>
<dbReference type="SUPFAM" id="SSF82171">
    <property type="entry name" value="DPP6 N-terminal domain-like"/>
    <property type="match status" value="1"/>
</dbReference>
<dbReference type="EMBL" id="JAFREP010000007">
    <property type="protein sequence ID" value="MBO1318710.1"/>
    <property type="molecule type" value="Genomic_DNA"/>
</dbReference>
<name>A0A8J7QF67_9BACT</name>
<dbReference type="Pfam" id="PF07676">
    <property type="entry name" value="PD40"/>
    <property type="match status" value="5"/>
</dbReference>
<evidence type="ECO:0000313" key="2">
    <source>
        <dbReference type="EMBL" id="MBO1318710.1"/>
    </source>
</evidence>
<evidence type="ECO:0000313" key="3">
    <source>
        <dbReference type="Proteomes" id="UP000664417"/>
    </source>
</evidence>
<proteinExistence type="inferred from homology"/>
<evidence type="ECO:0000256" key="1">
    <source>
        <dbReference type="ARBA" id="ARBA00009820"/>
    </source>
</evidence>
<comment type="similarity">
    <text evidence="1">Belongs to the TolB family.</text>
</comment>
<dbReference type="AlphaFoldDB" id="A0A8J7QF67"/>
<dbReference type="InterPro" id="IPR011659">
    <property type="entry name" value="WD40"/>
</dbReference>